<evidence type="ECO:0000256" key="4">
    <source>
        <dbReference type="ARBA" id="ARBA00022801"/>
    </source>
</evidence>
<feature type="domain" description="Peptidase S54 rhomboid" evidence="9">
    <location>
        <begin position="61"/>
        <end position="201"/>
    </location>
</feature>
<proteinExistence type="inferred from homology"/>
<dbReference type="EMBL" id="MTEI01000025">
    <property type="protein sequence ID" value="OQW86016.1"/>
    <property type="molecule type" value="Genomic_DNA"/>
</dbReference>
<feature type="transmembrane region" description="Helical" evidence="8">
    <location>
        <begin position="157"/>
        <end position="178"/>
    </location>
</feature>
<feature type="transmembrane region" description="Helical" evidence="8">
    <location>
        <begin position="99"/>
        <end position="120"/>
    </location>
</feature>
<reference evidence="10 11" key="1">
    <citation type="submission" date="2017-01" db="EMBL/GenBank/DDBJ databases">
        <title>Novel large sulfur bacteria in the metagenomes of groundwater-fed chemosynthetic microbial mats in the Lake Huron basin.</title>
        <authorList>
            <person name="Sharrar A.M."/>
            <person name="Flood B.E."/>
            <person name="Bailey J.V."/>
            <person name="Jones D.S."/>
            <person name="Biddanda B."/>
            <person name="Ruberg S.A."/>
            <person name="Marcus D.N."/>
            <person name="Dick G.J."/>
        </authorList>
    </citation>
    <scope>NUCLEOTIDE SEQUENCE [LARGE SCALE GENOMIC DNA]</scope>
    <source>
        <strain evidence="10">A7</strain>
    </source>
</reference>
<feature type="transmembrane region" description="Helical" evidence="8">
    <location>
        <begin position="216"/>
        <end position="233"/>
    </location>
</feature>
<dbReference type="InterPro" id="IPR050925">
    <property type="entry name" value="Rhomboid_protease_S54"/>
</dbReference>
<keyword evidence="3 8" id="KW-0812">Transmembrane</keyword>
<feature type="region of interest" description="Disordered" evidence="7">
    <location>
        <begin position="343"/>
        <end position="367"/>
    </location>
</feature>
<evidence type="ECO:0000256" key="7">
    <source>
        <dbReference type="SAM" id="MobiDB-lite"/>
    </source>
</evidence>
<dbReference type="GO" id="GO:0004252">
    <property type="term" value="F:serine-type endopeptidase activity"/>
    <property type="evidence" value="ECO:0007669"/>
    <property type="project" value="InterPro"/>
</dbReference>
<evidence type="ECO:0000256" key="3">
    <source>
        <dbReference type="ARBA" id="ARBA00022692"/>
    </source>
</evidence>
<dbReference type="Gene3D" id="1.20.1540.10">
    <property type="entry name" value="Rhomboid-like"/>
    <property type="match status" value="1"/>
</dbReference>
<gene>
    <name evidence="10" type="ORF">BWK72_19410</name>
</gene>
<evidence type="ECO:0000256" key="1">
    <source>
        <dbReference type="ARBA" id="ARBA00004141"/>
    </source>
</evidence>
<comment type="subcellular location">
    <subcellularLocation>
        <location evidence="1">Membrane</location>
        <topology evidence="1">Multi-pass membrane protein</topology>
    </subcellularLocation>
</comment>
<dbReference type="Pfam" id="PF01694">
    <property type="entry name" value="Rhomboid"/>
    <property type="match status" value="1"/>
</dbReference>
<organism evidence="10 11">
    <name type="scientific">Rhodoferax ferrireducens</name>
    <dbReference type="NCBI Taxonomy" id="192843"/>
    <lineage>
        <taxon>Bacteria</taxon>
        <taxon>Pseudomonadati</taxon>
        <taxon>Pseudomonadota</taxon>
        <taxon>Betaproteobacteria</taxon>
        <taxon>Burkholderiales</taxon>
        <taxon>Comamonadaceae</taxon>
        <taxon>Rhodoferax</taxon>
    </lineage>
</organism>
<evidence type="ECO:0000313" key="11">
    <source>
        <dbReference type="Proteomes" id="UP000192505"/>
    </source>
</evidence>
<dbReference type="GO" id="GO:0016020">
    <property type="term" value="C:membrane"/>
    <property type="evidence" value="ECO:0007669"/>
    <property type="project" value="UniProtKB-SubCell"/>
</dbReference>
<dbReference type="Proteomes" id="UP000192505">
    <property type="component" value="Unassembled WGS sequence"/>
</dbReference>
<dbReference type="AlphaFoldDB" id="A0A1W9KPD4"/>
<keyword evidence="5 8" id="KW-1133">Transmembrane helix</keyword>
<feature type="transmembrane region" description="Helical" evidence="8">
    <location>
        <begin position="62"/>
        <end position="87"/>
    </location>
</feature>
<evidence type="ECO:0000256" key="8">
    <source>
        <dbReference type="SAM" id="Phobius"/>
    </source>
</evidence>
<evidence type="ECO:0000256" key="5">
    <source>
        <dbReference type="ARBA" id="ARBA00022989"/>
    </source>
</evidence>
<name>A0A1W9KPD4_9BURK</name>
<feature type="transmembrane region" description="Helical" evidence="8">
    <location>
        <begin position="126"/>
        <end position="145"/>
    </location>
</feature>
<keyword evidence="4" id="KW-0378">Hydrolase</keyword>
<feature type="transmembrane region" description="Helical" evidence="8">
    <location>
        <begin position="184"/>
        <end position="204"/>
    </location>
</feature>
<dbReference type="PANTHER" id="PTHR43731">
    <property type="entry name" value="RHOMBOID PROTEASE"/>
    <property type="match status" value="1"/>
</dbReference>
<evidence type="ECO:0000256" key="6">
    <source>
        <dbReference type="ARBA" id="ARBA00023136"/>
    </source>
</evidence>
<evidence type="ECO:0000313" key="10">
    <source>
        <dbReference type="EMBL" id="OQW86016.1"/>
    </source>
</evidence>
<keyword evidence="6 8" id="KW-0472">Membrane</keyword>
<comment type="similarity">
    <text evidence="2">Belongs to the peptidase S54 family.</text>
</comment>
<accession>A0A1W9KPD4</accession>
<comment type="caution">
    <text evidence="10">The sequence shown here is derived from an EMBL/GenBank/DDBJ whole genome shotgun (WGS) entry which is preliminary data.</text>
</comment>
<dbReference type="SUPFAM" id="SSF144091">
    <property type="entry name" value="Rhomboid-like"/>
    <property type="match status" value="1"/>
</dbReference>
<sequence length="367" mass="39638">MIYLTDLMRSRPRDAPVTSLLLVLNVVVFLATAVYGGGWWHSNVAVQLALGANFGPATQDGQWWRLFTAMFMHFGVVHLALNAWALWDVGRLVERVYGRLRFTAIYVLSGMAGNLLSLVVQGNQAVSGGASGAIFSLYGALLVFLWRERQQVDRGEFRWLFGAASVFALVMLGMGLVIPGIDNAAHAGGLAAGALLGTLLAQPWAQGSSCSPRSRWSAAGLLALALAVLIARIPPPLYRFGEELKARDAVRQFLQDDQRISQNWATILEAGRQHNLSFEQLAGSIETTVTLGYLESFEAMRAAHPGSAAPSAKALDALQIYAISRAAIASDLADGLRTNDSQKIKDALTQAQTKSPRNLAKTPPPQR</sequence>
<dbReference type="PANTHER" id="PTHR43731:SF14">
    <property type="entry name" value="PRESENILIN-ASSOCIATED RHOMBOID-LIKE PROTEIN, MITOCHONDRIAL"/>
    <property type="match status" value="1"/>
</dbReference>
<dbReference type="InterPro" id="IPR035952">
    <property type="entry name" value="Rhomboid-like_sf"/>
</dbReference>
<protein>
    <recommendedName>
        <fullName evidence="9">Peptidase S54 rhomboid domain-containing protein</fullName>
    </recommendedName>
</protein>
<feature type="transmembrane region" description="Helical" evidence="8">
    <location>
        <begin position="20"/>
        <end position="42"/>
    </location>
</feature>
<evidence type="ECO:0000256" key="2">
    <source>
        <dbReference type="ARBA" id="ARBA00009045"/>
    </source>
</evidence>
<evidence type="ECO:0000259" key="9">
    <source>
        <dbReference type="Pfam" id="PF01694"/>
    </source>
</evidence>
<dbReference type="InterPro" id="IPR022764">
    <property type="entry name" value="Peptidase_S54_rhomboid_dom"/>
</dbReference>